<dbReference type="Proteomes" id="UP000001504">
    <property type="component" value="Segment"/>
</dbReference>
<feature type="compositionally biased region" description="Basic and acidic residues" evidence="1">
    <location>
        <begin position="312"/>
        <end position="350"/>
    </location>
</feature>
<feature type="domain" description="Phage head morphogenesis" evidence="2">
    <location>
        <begin position="176"/>
        <end position="300"/>
    </location>
</feature>
<dbReference type="EMBL" id="GU580943">
    <property type="protein sequence ID" value="ADD81117.1"/>
    <property type="molecule type" value="Genomic_DNA"/>
</dbReference>
<evidence type="ECO:0000256" key="1">
    <source>
        <dbReference type="SAM" id="MobiDB-lite"/>
    </source>
</evidence>
<proteinExistence type="predicted"/>
<dbReference type="OrthoDB" id="484at10239"/>
<organism evidence="3 4">
    <name type="scientific">Rhodococcus phage ReqiPine5</name>
    <dbReference type="NCBI Taxonomy" id="691963"/>
    <lineage>
        <taxon>Viruses</taxon>
        <taxon>Duplodnaviria</taxon>
        <taxon>Heunggongvirae</taxon>
        <taxon>Uroviricota</taxon>
        <taxon>Caudoviricetes</taxon>
        <taxon>Caudoviricetes incertae sedis</taxon>
        <taxon>Reqipinevirus</taxon>
        <taxon>Reqipinevirus reqipine5</taxon>
    </lineage>
</organism>
<evidence type="ECO:0000313" key="3">
    <source>
        <dbReference type="EMBL" id="ADD81117.1"/>
    </source>
</evidence>
<reference evidence="3 4" key="1">
    <citation type="journal article" date="2011" name="Appl. Environ. Microbiol.">
        <title>Genomic and functional analyses of Rhodococcus equi phages ReqiPepy6, ReqiPoco6, ReqiPine5, and ReqiDocB7.</title>
        <authorList>
            <person name="Summer E.J."/>
            <person name="Liu M."/>
            <person name="Gill J.J."/>
            <person name="Grant M."/>
            <person name="Chan-Cortes T.N."/>
            <person name="Ferguson L."/>
            <person name="Janes C."/>
            <person name="Lange K."/>
            <person name="Bertoli M."/>
            <person name="Moore C."/>
            <person name="Orchard R.C."/>
            <person name="Cohen N."/>
            <person name="Young R."/>
        </authorList>
    </citation>
    <scope>NUCLEOTIDE SEQUENCE [LARGE SCALE GENOMIC DNA]</scope>
</reference>
<gene>
    <name evidence="3" type="ORF">ReqiPine5gene12</name>
</gene>
<sequence length="808" mass="86927">MYPSSKAEAIVAHIEAEAAIHALAVKAYRDYSHVVLASIKGVSLTAAGNDIPIDPSGILDTSLYWESVVNEFLGYGVGLVYSWELVRTFEALGDTGEILSMSEPMPWPGESSETFAARAAEAERLVAAGLGVEAEQMNEFAQRLRALPTVRTITSNYLAAVKNRMVRTPETVFGEVTRVLDAGLEKGLSIPEQAAALNDTVSEASTWWASRAETVARTETCGAMSAATIDAAQTRNELLQEVLEQVWICTLDSKTRDSHFAADGQRVSLGAKFTVGSSELEYPGDPEGPAHEVINCRCRVAVLAADEPSPMEFDRHTERGEGDSTVKNRTGSRQDEIDRRAEDGVIRAIDDPNGVGRVASAAPEENNVADDVDTPEMYRTFTDQPLGVLGEPTEDRRLLAADMEVSFRDFPLPLMWVEQTSQAHMNGYVVGVIESGRVEDGRVLCSGYMLNTEEADKAADLIGHGVVKPSLDLNDVEWTMTDEAGNEVTYADLERYWEENGKDMKVFDTFTSGKVMGATLVAVQAIANARLDLNTEREPRGVASIEASLVASAPAITKYDPALFADPELDGPTVLQYDEETGRVFGHLACFGTCHTGFKDQCVVAPRSMSGYKHFHTSNVTTSQGLLAVGRLTVNTGHAGPRLSAEKAVAHYDDTGTCFALVRAGEDEHGIWVSGIVNPVASEEAVTAGLQSPLSGDWRKRGGHLELVAALAVNVPGFPIVASAAGDGMDDQLSLVASLAPRPGRAADRVPSAKEFAAAVMAEMRAEEARRKEAEVIFSANDARRNEEADAILRGMEADTLLKTIGGN</sequence>
<keyword evidence="4" id="KW-1185">Reference proteome</keyword>
<protein>
    <submittedName>
        <fullName evidence="3">Gp12</fullName>
    </submittedName>
</protein>
<dbReference type="KEGG" id="vg:18564123"/>
<dbReference type="InterPro" id="IPR006528">
    <property type="entry name" value="Phage_head_morphogenesis_dom"/>
</dbReference>
<evidence type="ECO:0000313" key="4">
    <source>
        <dbReference type="Proteomes" id="UP000001504"/>
    </source>
</evidence>
<dbReference type="Pfam" id="PF04233">
    <property type="entry name" value="Phage_Mu_F"/>
    <property type="match status" value="1"/>
</dbReference>
<dbReference type="RefSeq" id="YP_009016193.1">
    <property type="nucleotide sequence ID" value="NC_023722.1"/>
</dbReference>
<feature type="region of interest" description="Disordered" evidence="1">
    <location>
        <begin position="309"/>
        <end position="372"/>
    </location>
</feature>
<dbReference type="GeneID" id="18564123"/>
<accession>D4P7Y7</accession>
<name>D4P7Y7_9CAUD</name>
<evidence type="ECO:0000259" key="2">
    <source>
        <dbReference type="Pfam" id="PF04233"/>
    </source>
</evidence>